<keyword evidence="4" id="KW-0012">Acyltransferase</keyword>
<dbReference type="AlphaFoldDB" id="A0A8H7E1Y1"/>
<feature type="domain" description="N-end aminoacyl transferase N-terminal" evidence="5">
    <location>
        <begin position="71"/>
        <end position="141"/>
    </location>
</feature>
<comment type="caution">
    <text evidence="7">The sequence shown here is derived from an EMBL/GenBank/DDBJ whole genome shotgun (WGS) entry which is preliminary data.</text>
</comment>
<evidence type="ECO:0000313" key="7">
    <source>
        <dbReference type="EMBL" id="KAF7507564.1"/>
    </source>
</evidence>
<evidence type="ECO:0000259" key="6">
    <source>
        <dbReference type="Pfam" id="PF04377"/>
    </source>
</evidence>
<name>A0A8H7E1Y1_9EURO</name>
<keyword evidence="8" id="KW-1185">Reference proteome</keyword>
<dbReference type="Pfam" id="PF04377">
    <property type="entry name" value="ATE_C"/>
    <property type="match status" value="1"/>
</dbReference>
<feature type="domain" description="N-end rule aminoacyl transferase C-terminal" evidence="6">
    <location>
        <begin position="222"/>
        <end position="356"/>
    </location>
</feature>
<comment type="similarity">
    <text evidence="1">Belongs to the R-transferase family.</text>
</comment>
<dbReference type="OrthoDB" id="74183at2759"/>
<dbReference type="PANTHER" id="PTHR21367">
    <property type="entry name" value="ARGININE-TRNA-PROTEIN TRANSFERASE 1"/>
    <property type="match status" value="1"/>
</dbReference>
<accession>A0A8H7E1Y1</accession>
<dbReference type="InterPro" id="IPR030700">
    <property type="entry name" value="N-end_Aminoacyl_Trfase"/>
</dbReference>
<evidence type="ECO:0000259" key="5">
    <source>
        <dbReference type="Pfam" id="PF04376"/>
    </source>
</evidence>
<gene>
    <name evidence="7" type="ORF">GJ744_010355</name>
</gene>
<sequence length="515" mass="58728">MSVKRSSTTVTLHTPAAGQCYHERLPGMTGAFSRIRSTESQNTLVGVLMASLPSPSSTSVIRPLGYQKKLSCGYCKESTGNSSYYATSSNMKVEHYQALVDRGWRRSGHTYYKPDLTRSCCPHYTIRLDADKFRASKSQRRAINRWNRYVLGSEYMSKVSKLYPRSREEKQRRRKSSFDLEAAVHASEYASLQRPVDPRTKISIEPAHKFEVNLESDSFSNEKWDVFLPYQMTIHKEAESRWSHASFKRFLCSGLDQKIIKSKGVARKLGTYHQCYRLDGKLIAVGVLDLLPHGVSSVYLFYDPEWEDWELGKLSALREIALTREAHYQYYYMGYYIPSCIKMRYKGSYWPTYVLDPESLDWNLLDTDLRKNLDTHHYFSLSGNNKRNQNVLEANGTAEASPAPVIPKPEPDIDYTSLEVDSEDDSVDETEIPPGSLFDYHVPGILSQEEVEKLKLDKWKFLLRNGFVEMEDLKGWERGKLTDPQSLKGIAAELAAALGPEVVKGGSAVNLFYDG</sequence>
<dbReference type="SUPFAM" id="SSF55729">
    <property type="entry name" value="Acyl-CoA N-acyltransferases (Nat)"/>
    <property type="match status" value="1"/>
</dbReference>
<dbReference type="InterPro" id="IPR007471">
    <property type="entry name" value="N-end_Aminoacyl_Trfase_N"/>
</dbReference>
<dbReference type="GO" id="GO:0004057">
    <property type="term" value="F:arginyl-tRNA--protein transferase activity"/>
    <property type="evidence" value="ECO:0007669"/>
    <property type="project" value="UniProtKB-EC"/>
</dbReference>
<reference evidence="7" key="1">
    <citation type="submission" date="2020-02" db="EMBL/GenBank/DDBJ databases">
        <authorList>
            <person name="Palmer J.M."/>
        </authorList>
    </citation>
    <scope>NUCLEOTIDE SEQUENCE</scope>
    <source>
        <strain evidence="7">EPUS1.4</strain>
        <tissue evidence="7">Thallus</tissue>
    </source>
</reference>
<protein>
    <recommendedName>
        <fullName evidence="2">arginyltransferase</fullName>
        <ecNumber evidence="2">2.3.2.8</ecNumber>
    </recommendedName>
</protein>
<proteinExistence type="inferred from homology"/>
<keyword evidence="3" id="KW-0808">Transferase</keyword>
<dbReference type="InterPro" id="IPR007472">
    <property type="entry name" value="N-end_Aminoacyl_Trfase_C"/>
</dbReference>
<dbReference type="EMBL" id="JAACFV010000067">
    <property type="protein sequence ID" value="KAF7507564.1"/>
    <property type="molecule type" value="Genomic_DNA"/>
</dbReference>
<dbReference type="InterPro" id="IPR016181">
    <property type="entry name" value="Acyl_CoA_acyltransferase"/>
</dbReference>
<evidence type="ECO:0000256" key="1">
    <source>
        <dbReference type="ARBA" id="ARBA00009991"/>
    </source>
</evidence>
<evidence type="ECO:0000313" key="8">
    <source>
        <dbReference type="Proteomes" id="UP000606974"/>
    </source>
</evidence>
<evidence type="ECO:0000256" key="2">
    <source>
        <dbReference type="ARBA" id="ARBA00012025"/>
    </source>
</evidence>
<dbReference type="PANTHER" id="PTHR21367:SF1">
    <property type="entry name" value="ARGINYL-TRNA--PROTEIN TRANSFERASE 1"/>
    <property type="match status" value="1"/>
</dbReference>
<dbReference type="GO" id="GO:0005737">
    <property type="term" value="C:cytoplasm"/>
    <property type="evidence" value="ECO:0007669"/>
    <property type="project" value="TreeGrafter"/>
</dbReference>
<evidence type="ECO:0000256" key="3">
    <source>
        <dbReference type="ARBA" id="ARBA00022679"/>
    </source>
</evidence>
<dbReference type="Pfam" id="PF04376">
    <property type="entry name" value="ATE_N"/>
    <property type="match status" value="1"/>
</dbReference>
<organism evidence="7 8">
    <name type="scientific">Endocarpon pusillum</name>
    <dbReference type="NCBI Taxonomy" id="364733"/>
    <lineage>
        <taxon>Eukaryota</taxon>
        <taxon>Fungi</taxon>
        <taxon>Dikarya</taxon>
        <taxon>Ascomycota</taxon>
        <taxon>Pezizomycotina</taxon>
        <taxon>Eurotiomycetes</taxon>
        <taxon>Chaetothyriomycetidae</taxon>
        <taxon>Verrucariales</taxon>
        <taxon>Verrucariaceae</taxon>
        <taxon>Endocarpon</taxon>
    </lineage>
</organism>
<dbReference type="Proteomes" id="UP000606974">
    <property type="component" value="Unassembled WGS sequence"/>
</dbReference>
<evidence type="ECO:0000256" key="4">
    <source>
        <dbReference type="ARBA" id="ARBA00023315"/>
    </source>
</evidence>
<dbReference type="EC" id="2.3.2.8" evidence="2"/>